<accession>A0A0M3JII6</accession>
<evidence type="ECO:0000313" key="1">
    <source>
        <dbReference type="WBParaSite" id="ASIM_0000745201-mRNA-1"/>
    </source>
</evidence>
<sequence length="126" mass="14324">LERLEEELLEINASTTSLRKDYTELNEMLEVIDRVQQFMNEGRSEAARQTILDVQQGIAGPISNVDIGEDDEIPKIKRIDDKKDDNELRFYIFASFSLLYQMLTADTVVRLSSSSAILTIHATISD</sequence>
<reference evidence="1" key="1">
    <citation type="submission" date="2017-02" db="UniProtKB">
        <authorList>
            <consortium name="WormBaseParasite"/>
        </authorList>
    </citation>
    <scope>IDENTIFICATION</scope>
</reference>
<dbReference type="AlphaFoldDB" id="A0A0M3JII6"/>
<protein>
    <submittedName>
        <fullName evidence="1">SKA2 domain-containing protein</fullName>
    </submittedName>
</protein>
<name>A0A0M3JII6_ANISI</name>
<organism evidence="1">
    <name type="scientific">Anisakis simplex</name>
    <name type="common">Herring worm</name>
    <dbReference type="NCBI Taxonomy" id="6269"/>
    <lineage>
        <taxon>Eukaryota</taxon>
        <taxon>Metazoa</taxon>
        <taxon>Ecdysozoa</taxon>
        <taxon>Nematoda</taxon>
        <taxon>Chromadorea</taxon>
        <taxon>Rhabditida</taxon>
        <taxon>Spirurina</taxon>
        <taxon>Ascaridomorpha</taxon>
        <taxon>Ascaridoidea</taxon>
        <taxon>Anisakidae</taxon>
        <taxon>Anisakis</taxon>
        <taxon>Anisakis simplex complex</taxon>
    </lineage>
</organism>
<proteinExistence type="predicted"/>
<dbReference type="WBParaSite" id="ASIM_0000745201-mRNA-1">
    <property type="protein sequence ID" value="ASIM_0000745201-mRNA-1"/>
    <property type="gene ID" value="ASIM_0000745201"/>
</dbReference>